<comment type="caution">
    <text evidence="1">The sequence shown here is derived from an EMBL/GenBank/DDBJ whole genome shotgun (WGS) entry which is preliminary data.</text>
</comment>
<sequence>MATNGITNGMSTNGMSTNGMSTNGMSNGTILGSYGLEIEACLCLCNLSLPCFFGISIRMCCRVFGWNFWFGL</sequence>
<evidence type="ECO:0000313" key="2">
    <source>
        <dbReference type="Proteomes" id="UP000887458"/>
    </source>
</evidence>
<accession>A0ABQ8JSA0</accession>
<feature type="non-terminal residue" evidence="1">
    <location>
        <position position="72"/>
    </location>
</feature>
<dbReference type="EMBL" id="NJHN03000019">
    <property type="protein sequence ID" value="KAH9425292.1"/>
    <property type="molecule type" value="Genomic_DNA"/>
</dbReference>
<reference evidence="1 2" key="2">
    <citation type="journal article" date="2022" name="Mol. Biol. Evol.">
        <title>Comparative Genomics Reveals Insights into the Divergent Evolution of Astigmatic Mites and Household Pest Adaptations.</title>
        <authorList>
            <person name="Xiong Q."/>
            <person name="Wan A.T."/>
            <person name="Liu X."/>
            <person name="Fung C.S."/>
            <person name="Xiao X."/>
            <person name="Malainual N."/>
            <person name="Hou J."/>
            <person name="Wang L."/>
            <person name="Wang M."/>
            <person name="Yang K.Y."/>
            <person name="Cui Y."/>
            <person name="Leung E.L."/>
            <person name="Nong W."/>
            <person name="Shin S.K."/>
            <person name="Au S.W."/>
            <person name="Jeong K.Y."/>
            <person name="Chew F.T."/>
            <person name="Hui J.H."/>
            <person name="Leung T.F."/>
            <person name="Tungtrongchitr A."/>
            <person name="Zhong N."/>
            <person name="Liu Z."/>
            <person name="Tsui S.K."/>
        </authorList>
    </citation>
    <scope>NUCLEOTIDE SEQUENCE [LARGE SCALE GENOMIC DNA]</scope>
    <source>
        <strain evidence="1">Derp</strain>
    </source>
</reference>
<organism evidence="1 2">
    <name type="scientific">Dermatophagoides pteronyssinus</name>
    <name type="common">European house dust mite</name>
    <dbReference type="NCBI Taxonomy" id="6956"/>
    <lineage>
        <taxon>Eukaryota</taxon>
        <taxon>Metazoa</taxon>
        <taxon>Ecdysozoa</taxon>
        <taxon>Arthropoda</taxon>
        <taxon>Chelicerata</taxon>
        <taxon>Arachnida</taxon>
        <taxon>Acari</taxon>
        <taxon>Acariformes</taxon>
        <taxon>Sarcoptiformes</taxon>
        <taxon>Astigmata</taxon>
        <taxon>Psoroptidia</taxon>
        <taxon>Analgoidea</taxon>
        <taxon>Pyroglyphidae</taxon>
        <taxon>Dermatophagoidinae</taxon>
        <taxon>Dermatophagoides</taxon>
    </lineage>
</organism>
<dbReference type="Proteomes" id="UP000887458">
    <property type="component" value="Unassembled WGS sequence"/>
</dbReference>
<reference evidence="1 2" key="1">
    <citation type="journal article" date="2018" name="J. Allergy Clin. Immunol.">
        <title>High-quality assembly of Dermatophagoides pteronyssinus genome and transcriptome reveals a wide range of novel allergens.</title>
        <authorList>
            <person name="Liu X.Y."/>
            <person name="Yang K.Y."/>
            <person name="Wang M.Q."/>
            <person name="Kwok J.S."/>
            <person name="Zeng X."/>
            <person name="Yang Z."/>
            <person name="Xiao X.J."/>
            <person name="Lau C.P."/>
            <person name="Li Y."/>
            <person name="Huang Z.M."/>
            <person name="Ba J.G."/>
            <person name="Yim A.K."/>
            <person name="Ouyang C.Y."/>
            <person name="Ngai S.M."/>
            <person name="Chan T.F."/>
            <person name="Leung E.L."/>
            <person name="Liu L."/>
            <person name="Liu Z.G."/>
            <person name="Tsui S.K."/>
        </authorList>
    </citation>
    <scope>NUCLEOTIDE SEQUENCE [LARGE SCALE GENOMIC DNA]</scope>
    <source>
        <strain evidence="1">Derp</strain>
    </source>
</reference>
<evidence type="ECO:0000313" key="1">
    <source>
        <dbReference type="EMBL" id="KAH9425292.1"/>
    </source>
</evidence>
<gene>
    <name evidence="1" type="ORF">DERP_013484</name>
</gene>
<protein>
    <submittedName>
        <fullName evidence="1">Uncharacterized protein</fullName>
    </submittedName>
</protein>
<keyword evidence="2" id="KW-1185">Reference proteome</keyword>
<name>A0ABQ8JSA0_DERPT</name>
<proteinExistence type="predicted"/>